<sequence>MDILSRPAEEFENDQSIEAMWAMKAFEHAEVHFNLLCSVDPQSLQLSPQDELVYKVFREQFHDLKIDVLNEDDLKSSKAKEKWRQFCEQFKNIIEDYSFGTLLRLDASDDYSEKNSILVTKIQFLAIEIARNKEGINNNLRKRFKSSSKKKELN</sequence>
<dbReference type="GO" id="GO:0005737">
    <property type="term" value="C:cytoplasm"/>
    <property type="evidence" value="ECO:0007669"/>
    <property type="project" value="TreeGrafter"/>
</dbReference>
<evidence type="ECO:0000313" key="3">
    <source>
        <dbReference type="Proteomes" id="UP001152888"/>
    </source>
</evidence>
<dbReference type="EMBL" id="CAKOFQ010006692">
    <property type="protein sequence ID" value="CAH1961181.1"/>
    <property type="molecule type" value="Genomic_DNA"/>
</dbReference>
<feature type="domain" description="Polysaccharide biosynthesis" evidence="1">
    <location>
        <begin position="17"/>
        <end position="140"/>
    </location>
</feature>
<dbReference type="PANTHER" id="PTHR13410">
    <property type="entry name" value="PROTEIN PBDC1"/>
    <property type="match status" value="1"/>
</dbReference>
<name>A0A9P0JUY1_ACAOB</name>
<protein>
    <recommendedName>
        <fullName evidence="1">Polysaccharide biosynthesis domain-containing protein</fullName>
    </recommendedName>
</protein>
<evidence type="ECO:0000313" key="2">
    <source>
        <dbReference type="EMBL" id="CAH1961181.1"/>
    </source>
</evidence>
<accession>A0A9P0JUY1</accession>
<dbReference type="PANTHER" id="PTHR13410:SF9">
    <property type="entry name" value="PROTEIN PBDC1"/>
    <property type="match status" value="1"/>
</dbReference>
<comment type="caution">
    <text evidence="2">The sequence shown here is derived from an EMBL/GenBank/DDBJ whole genome shotgun (WGS) entry which is preliminary data.</text>
</comment>
<dbReference type="Gene3D" id="1.10.3560.10">
    <property type="entry name" value="yst0336 like domain"/>
    <property type="match status" value="1"/>
</dbReference>
<dbReference type="Pfam" id="PF04669">
    <property type="entry name" value="PBDC1"/>
    <property type="match status" value="1"/>
</dbReference>
<gene>
    <name evidence="2" type="ORF">ACAOBT_LOCUS4018</name>
</gene>
<reference evidence="2" key="1">
    <citation type="submission" date="2022-03" db="EMBL/GenBank/DDBJ databases">
        <authorList>
            <person name="Sayadi A."/>
        </authorList>
    </citation>
    <scope>NUCLEOTIDE SEQUENCE</scope>
</reference>
<keyword evidence="3" id="KW-1185">Reference proteome</keyword>
<dbReference type="InterPro" id="IPR021148">
    <property type="entry name" value="Polysacc_synth_dom"/>
</dbReference>
<dbReference type="Proteomes" id="UP001152888">
    <property type="component" value="Unassembled WGS sequence"/>
</dbReference>
<dbReference type="OrthoDB" id="10248897at2759"/>
<evidence type="ECO:0000259" key="1">
    <source>
        <dbReference type="Pfam" id="PF04669"/>
    </source>
</evidence>
<proteinExistence type="predicted"/>
<dbReference type="AlphaFoldDB" id="A0A9P0JUY1"/>
<dbReference type="InterPro" id="IPR008476">
    <property type="entry name" value="PBDC1_metazoa/fungi"/>
</dbReference>
<dbReference type="InterPro" id="IPR023139">
    <property type="entry name" value="PBDC1-like_dom_sf"/>
</dbReference>
<organism evidence="2 3">
    <name type="scientific">Acanthoscelides obtectus</name>
    <name type="common">Bean weevil</name>
    <name type="synonym">Bruchus obtectus</name>
    <dbReference type="NCBI Taxonomy" id="200917"/>
    <lineage>
        <taxon>Eukaryota</taxon>
        <taxon>Metazoa</taxon>
        <taxon>Ecdysozoa</taxon>
        <taxon>Arthropoda</taxon>
        <taxon>Hexapoda</taxon>
        <taxon>Insecta</taxon>
        <taxon>Pterygota</taxon>
        <taxon>Neoptera</taxon>
        <taxon>Endopterygota</taxon>
        <taxon>Coleoptera</taxon>
        <taxon>Polyphaga</taxon>
        <taxon>Cucujiformia</taxon>
        <taxon>Chrysomeloidea</taxon>
        <taxon>Chrysomelidae</taxon>
        <taxon>Bruchinae</taxon>
        <taxon>Bruchini</taxon>
        <taxon>Acanthoscelides</taxon>
    </lineage>
</organism>